<evidence type="ECO:0000313" key="3">
    <source>
        <dbReference type="EMBL" id="PIU46712.1"/>
    </source>
</evidence>
<gene>
    <name evidence="3" type="ORF">COS93_01750</name>
</gene>
<evidence type="ECO:0008006" key="5">
    <source>
        <dbReference type="Google" id="ProtNLM"/>
    </source>
</evidence>
<dbReference type="Proteomes" id="UP000228777">
    <property type="component" value="Unassembled WGS sequence"/>
</dbReference>
<dbReference type="Gene3D" id="2.30.170.40">
    <property type="entry name" value="Ribosomal protein L28/L24"/>
    <property type="match status" value="1"/>
</dbReference>
<sequence length="80" mass="9022">MSKVCQICGKKSSLVWRLVKLRGKYNPTTKRRVKLNLQWVRVPVTNRNEKGAPSGAPRGLSSKKRILACAKCIKAMAKRK</sequence>
<dbReference type="GO" id="GO:0003735">
    <property type="term" value="F:structural constituent of ribosome"/>
    <property type="evidence" value="ECO:0007669"/>
    <property type="project" value="InterPro"/>
</dbReference>
<reference evidence="4" key="1">
    <citation type="submission" date="2017-09" db="EMBL/GenBank/DDBJ databases">
        <title>Depth-based differentiation of microbial function through sediment-hosted aquifers and enrichment of novel symbionts in the deep terrestrial subsurface.</title>
        <authorList>
            <person name="Probst A.J."/>
            <person name="Ladd B."/>
            <person name="Jarett J.K."/>
            <person name="Geller-Mcgrath D.E."/>
            <person name="Sieber C.M.K."/>
            <person name="Emerson J.B."/>
            <person name="Anantharaman K."/>
            <person name="Thomas B.C."/>
            <person name="Malmstrom R."/>
            <person name="Stieglmeier M."/>
            <person name="Klingl A."/>
            <person name="Woyke T."/>
            <person name="Ryan C.M."/>
            <person name="Banfield J.F."/>
        </authorList>
    </citation>
    <scope>NUCLEOTIDE SEQUENCE [LARGE SCALE GENOMIC DNA]</scope>
</reference>
<dbReference type="InterPro" id="IPR037147">
    <property type="entry name" value="Ribosomal_bL28_sf"/>
</dbReference>
<evidence type="ECO:0000313" key="4">
    <source>
        <dbReference type="Proteomes" id="UP000228777"/>
    </source>
</evidence>
<keyword evidence="1" id="KW-0689">Ribosomal protein</keyword>
<evidence type="ECO:0000256" key="2">
    <source>
        <dbReference type="ARBA" id="ARBA00023274"/>
    </source>
</evidence>
<dbReference type="GO" id="GO:1990904">
    <property type="term" value="C:ribonucleoprotein complex"/>
    <property type="evidence" value="ECO:0007669"/>
    <property type="project" value="UniProtKB-KW"/>
</dbReference>
<dbReference type="GO" id="GO:0005840">
    <property type="term" value="C:ribosome"/>
    <property type="evidence" value="ECO:0007669"/>
    <property type="project" value="UniProtKB-KW"/>
</dbReference>
<comment type="caution">
    <text evidence="3">The sequence shown here is derived from an EMBL/GenBank/DDBJ whole genome shotgun (WGS) entry which is preliminary data.</text>
</comment>
<evidence type="ECO:0000256" key="1">
    <source>
        <dbReference type="ARBA" id="ARBA00022980"/>
    </source>
</evidence>
<name>A0A2M6Z2X1_9BACT</name>
<dbReference type="InterPro" id="IPR034704">
    <property type="entry name" value="Ribosomal_bL28/bL31-like_sf"/>
</dbReference>
<accession>A0A2M6Z2X1</accession>
<proteinExistence type="predicted"/>
<dbReference type="AlphaFoldDB" id="A0A2M6Z2X1"/>
<organism evidence="3 4">
    <name type="scientific">bacterium (Candidatus Gribaldobacteria) CG07_land_8_20_14_0_80_33_18</name>
    <dbReference type="NCBI Taxonomy" id="2014272"/>
    <lineage>
        <taxon>Bacteria</taxon>
        <taxon>Candidatus Gribaldobacteria</taxon>
    </lineage>
</organism>
<dbReference type="SUPFAM" id="SSF143800">
    <property type="entry name" value="L28p-like"/>
    <property type="match status" value="1"/>
</dbReference>
<keyword evidence="2" id="KW-0687">Ribonucleoprotein</keyword>
<protein>
    <recommendedName>
        <fullName evidence="5">50S ribosomal protein L28</fullName>
    </recommendedName>
</protein>
<dbReference type="EMBL" id="PEWP01000034">
    <property type="protein sequence ID" value="PIU46712.1"/>
    <property type="molecule type" value="Genomic_DNA"/>
</dbReference>